<accession>A0AAX4PAA4</accession>
<dbReference type="Proteomes" id="UP001472866">
    <property type="component" value="Chromosome 06"/>
</dbReference>
<organism evidence="1 2">
    <name type="scientific">Chloropicon roscoffensis</name>
    <dbReference type="NCBI Taxonomy" id="1461544"/>
    <lineage>
        <taxon>Eukaryota</taxon>
        <taxon>Viridiplantae</taxon>
        <taxon>Chlorophyta</taxon>
        <taxon>Chloropicophyceae</taxon>
        <taxon>Chloropicales</taxon>
        <taxon>Chloropicaceae</taxon>
        <taxon>Chloropicon</taxon>
    </lineage>
</organism>
<name>A0AAX4PAA4_9CHLO</name>
<evidence type="ECO:0000313" key="2">
    <source>
        <dbReference type="Proteomes" id="UP001472866"/>
    </source>
</evidence>
<dbReference type="EMBL" id="CP151506">
    <property type="protein sequence ID" value="WZN62927.1"/>
    <property type="molecule type" value="Genomic_DNA"/>
</dbReference>
<reference evidence="1 2" key="1">
    <citation type="submission" date="2024-03" db="EMBL/GenBank/DDBJ databases">
        <title>Complete genome sequence of the green alga Chloropicon roscoffensis RCC1871.</title>
        <authorList>
            <person name="Lemieux C."/>
            <person name="Pombert J.-F."/>
            <person name="Otis C."/>
            <person name="Turmel M."/>
        </authorList>
    </citation>
    <scope>NUCLEOTIDE SEQUENCE [LARGE SCALE GENOMIC DNA]</scope>
    <source>
        <strain evidence="1 2">RCC1871</strain>
    </source>
</reference>
<sequence>MAWGDELRCEGCGEIWVEPSKNSLKKSFGGMHKFMAAVGLRRTPDGYEQANLIIDSLIDFARKSFRMEHQNCSYTSSESDEERCEVCGEIWVEPSKNSIKKSFGGMHNFMRSHGLKCQPGGYKEANLIIDNMIAQDREDFRMDHQNCWCL</sequence>
<keyword evidence="2" id="KW-1185">Reference proteome</keyword>
<gene>
    <name evidence="1" type="ORF">HKI87_06g44720</name>
</gene>
<protein>
    <submittedName>
        <fullName evidence="1">Uncharacterized protein</fullName>
    </submittedName>
</protein>
<dbReference type="AlphaFoldDB" id="A0AAX4PAA4"/>
<evidence type="ECO:0000313" key="1">
    <source>
        <dbReference type="EMBL" id="WZN62927.1"/>
    </source>
</evidence>
<proteinExistence type="predicted"/>